<dbReference type="Gene3D" id="3.40.50.300">
    <property type="entry name" value="P-loop containing nucleotide triphosphate hydrolases"/>
    <property type="match status" value="3"/>
</dbReference>
<dbReference type="Gene3D" id="1.10.3060.10">
    <property type="entry name" value="Helical scaffold and wing domains of SecA"/>
    <property type="match status" value="1"/>
</dbReference>
<dbReference type="InterPro" id="IPR011115">
    <property type="entry name" value="SecA_DEAD"/>
</dbReference>
<dbReference type="SMART" id="SM00958">
    <property type="entry name" value="SecA_PP_bind"/>
    <property type="match status" value="1"/>
</dbReference>
<dbReference type="PROSITE" id="PS51196">
    <property type="entry name" value="SECA_MOTOR_DEAD"/>
    <property type="match status" value="1"/>
</dbReference>
<evidence type="ECO:0000256" key="5">
    <source>
        <dbReference type="ARBA" id="ARBA00022840"/>
    </source>
</evidence>
<keyword evidence="9" id="KW-0472">Membrane</keyword>
<dbReference type="InterPro" id="IPR014018">
    <property type="entry name" value="SecA_motor_DEAD"/>
</dbReference>
<dbReference type="InterPro" id="IPR011130">
    <property type="entry name" value="SecA_preprotein_X-link_dom"/>
</dbReference>
<evidence type="ECO:0000256" key="7">
    <source>
        <dbReference type="ARBA" id="ARBA00022967"/>
    </source>
</evidence>
<dbReference type="GO" id="GO:0006605">
    <property type="term" value="P:protein targeting"/>
    <property type="evidence" value="ECO:0007669"/>
    <property type="project" value="InterPro"/>
</dbReference>
<gene>
    <name evidence="11" type="ORF">GBAR_LOCUS11574</name>
</gene>
<dbReference type="GO" id="GO:0017038">
    <property type="term" value="P:protein import"/>
    <property type="evidence" value="ECO:0007669"/>
    <property type="project" value="InterPro"/>
</dbReference>
<dbReference type="GO" id="GO:0016020">
    <property type="term" value="C:membrane"/>
    <property type="evidence" value="ECO:0007669"/>
    <property type="project" value="InterPro"/>
</dbReference>
<evidence type="ECO:0000256" key="6">
    <source>
        <dbReference type="ARBA" id="ARBA00022927"/>
    </source>
</evidence>
<dbReference type="EMBL" id="CASHTH010001733">
    <property type="protein sequence ID" value="CAI8019218.1"/>
    <property type="molecule type" value="Genomic_DNA"/>
</dbReference>
<keyword evidence="5" id="KW-0067">ATP-binding</keyword>
<keyword evidence="8" id="KW-0811">Translocation</keyword>
<dbReference type="HAMAP" id="MF_01382">
    <property type="entry name" value="SecA"/>
    <property type="match status" value="1"/>
</dbReference>
<keyword evidence="6" id="KW-0653">Protein transport</keyword>
<keyword evidence="4" id="KW-0547">Nucleotide-binding</keyword>
<dbReference type="AlphaFoldDB" id="A0AA35RYD3"/>
<dbReference type="SUPFAM" id="SSF81886">
    <property type="entry name" value="Helical scaffold and wing domains of SecA"/>
    <property type="match status" value="1"/>
</dbReference>
<evidence type="ECO:0000256" key="1">
    <source>
        <dbReference type="ARBA" id="ARBA00004170"/>
    </source>
</evidence>
<dbReference type="InterPro" id="IPR036266">
    <property type="entry name" value="SecA_Wing/Scaffold_sf"/>
</dbReference>
<dbReference type="CDD" id="cd17928">
    <property type="entry name" value="DEXDc_SecA"/>
    <property type="match status" value="1"/>
</dbReference>
<evidence type="ECO:0000256" key="8">
    <source>
        <dbReference type="ARBA" id="ARBA00023010"/>
    </source>
</evidence>
<accession>A0AA35RYD3</accession>
<comment type="similarity">
    <text evidence="2">Belongs to the SecA family.</text>
</comment>
<keyword evidence="12" id="KW-1185">Reference proteome</keyword>
<dbReference type="GO" id="GO:0005524">
    <property type="term" value="F:ATP binding"/>
    <property type="evidence" value="ECO:0007669"/>
    <property type="project" value="UniProtKB-KW"/>
</dbReference>
<comment type="caution">
    <text evidence="11">The sequence shown here is derived from an EMBL/GenBank/DDBJ whole genome shotgun (WGS) entry which is preliminary data.</text>
</comment>
<keyword evidence="7" id="KW-1278">Translocase</keyword>
<evidence type="ECO:0000313" key="12">
    <source>
        <dbReference type="Proteomes" id="UP001174909"/>
    </source>
</evidence>
<dbReference type="SUPFAM" id="SSF52540">
    <property type="entry name" value="P-loop containing nucleoside triphosphate hydrolases"/>
    <property type="match status" value="2"/>
</dbReference>
<dbReference type="InterPro" id="IPR011116">
    <property type="entry name" value="SecA_Wing/Scaffold"/>
</dbReference>
<dbReference type="PANTHER" id="PTHR30612">
    <property type="entry name" value="SECA INNER MEMBRANE COMPONENT OF SEC PROTEIN SECRETION SYSTEM"/>
    <property type="match status" value="1"/>
</dbReference>
<evidence type="ECO:0000256" key="9">
    <source>
        <dbReference type="ARBA" id="ARBA00023136"/>
    </source>
</evidence>
<dbReference type="Proteomes" id="UP001174909">
    <property type="component" value="Unassembled WGS sequence"/>
</dbReference>
<name>A0AA35RYD3_GEOBA</name>
<proteinExistence type="inferred from homology"/>
<evidence type="ECO:0000256" key="4">
    <source>
        <dbReference type="ARBA" id="ARBA00022741"/>
    </source>
</evidence>
<dbReference type="Pfam" id="PF07517">
    <property type="entry name" value="SecA_DEAD"/>
    <property type="match status" value="1"/>
</dbReference>
<feature type="domain" description="SecA family profile" evidence="10">
    <location>
        <begin position="1"/>
        <end position="748"/>
    </location>
</feature>
<evidence type="ECO:0000256" key="2">
    <source>
        <dbReference type="ARBA" id="ARBA00007650"/>
    </source>
</evidence>
<dbReference type="Pfam" id="PF07516">
    <property type="entry name" value="SecA_SW"/>
    <property type="match status" value="1"/>
</dbReference>
<keyword evidence="3" id="KW-0813">Transport</keyword>
<dbReference type="SUPFAM" id="SSF81767">
    <property type="entry name" value="Pre-protein crosslinking domain of SecA"/>
    <property type="match status" value="1"/>
</dbReference>
<dbReference type="GO" id="GO:0006886">
    <property type="term" value="P:intracellular protein transport"/>
    <property type="evidence" value="ECO:0007669"/>
    <property type="project" value="InterPro"/>
</dbReference>
<dbReference type="InterPro" id="IPR000185">
    <property type="entry name" value="SecA"/>
</dbReference>
<dbReference type="PRINTS" id="PR00906">
    <property type="entry name" value="SECA"/>
</dbReference>
<evidence type="ECO:0000313" key="11">
    <source>
        <dbReference type="EMBL" id="CAI8019218.1"/>
    </source>
</evidence>
<reference evidence="11" key="1">
    <citation type="submission" date="2023-03" db="EMBL/GenBank/DDBJ databases">
        <authorList>
            <person name="Steffen K."/>
            <person name="Cardenas P."/>
        </authorList>
    </citation>
    <scope>NUCLEOTIDE SEQUENCE</scope>
</reference>
<dbReference type="Gene3D" id="3.90.1440.10">
    <property type="entry name" value="SecA, preprotein cross-linking domain"/>
    <property type="match status" value="1"/>
</dbReference>
<comment type="subcellular location">
    <subcellularLocation>
        <location evidence="1">Membrane</location>
        <topology evidence="1">Peripheral membrane protein</topology>
    </subcellularLocation>
</comment>
<dbReference type="InterPro" id="IPR036670">
    <property type="entry name" value="SecA_X-link_sf"/>
</dbReference>
<dbReference type="SMART" id="SM00957">
    <property type="entry name" value="SecA_DEAD"/>
    <property type="match status" value="1"/>
</dbReference>
<sequence length="951" mass="104415">MRRIRATRRAWGLSNWSDRELREAVGGLNDGSSASNFIPEDTLVRVFAVVDETIRRRLGLWNVFDLPDADDEPSMAAARRELTATGRGRYPGSDLLLPAEFYRAARRRLDHEREGRHFRPTDQQLLAGLHLCNRRIVEVAAGEGKTVAAAFPSALYALLGHTVHVVTANDYLAARDCERLAPVYRALGLRVGAVLDHMAGPERRESYANRIIYGTLREFAFDYLRDQLVMSPDDQIQGPLDVAIIDEADQTLLDEAVTPLVIAGAPIVSRRAIVRADRAVRGLVAEQAQLAAECRRQLEQSVQDGQANDKLAILLARAMLAQPDDESTRQLAASQPRLRRRALSLIDTDGSGRPHPEVGEGLYCLIYIPLTLPTAATKNGSRRAVQRANLVNQVHQLLRAHLLLRRGVDYVVGDDQIVLVDRDTGRPRPDTHYQDGLHPAVEAKEGVTVHPDRRSLGEISVPGFARRYRSLAGLTGTAQAASDEFRRLYGLDVEVVPDTRHTRRRDLPSRVYAQADDQLNAVVDEVRHCQRSGRPTLVATRTVAQSEAVSRRLTVAGIPHSLLNAATGHEEVDIVRVAGQPVAVTVATNMAGRGTDVMLPPDLDRFILVRFAALLEELLVTDPDGRAVGVKANTPAEANLLAQALVANPRMSAARAGQGGRLAVHLRGTDPAPPLAVTLEFGLGLHVVSTEFNDSPRVGTATAGPERTPGCFRLHSQPAGQLRRRRDAAQREASGARALLLEYAAVLDRHADDYYLARQDTLVAEPDRLRQWADDAARFATTGLAGRHFPGLVADDYARRFAALAAELWVRYGVDAEPAWGHSLDALEGALAELLQQRLAERQDQLGSARFAELSRLLLLQAGDELWENHRADLRGMAAVSRMETHLPKTVIAEYVISADAAWQRFREEVSDSFLSQICHFPIAGLPIPPENGPAPSSPLVVDPRLAQLTF</sequence>
<dbReference type="InterPro" id="IPR027417">
    <property type="entry name" value="P-loop_NTPase"/>
</dbReference>
<protein>
    <submittedName>
        <fullName evidence="11">Protein translocase subunit SecA</fullName>
    </submittedName>
</protein>
<evidence type="ECO:0000256" key="3">
    <source>
        <dbReference type="ARBA" id="ARBA00022448"/>
    </source>
</evidence>
<organism evidence="11 12">
    <name type="scientific">Geodia barretti</name>
    <name type="common">Barrett's horny sponge</name>
    <dbReference type="NCBI Taxonomy" id="519541"/>
    <lineage>
        <taxon>Eukaryota</taxon>
        <taxon>Metazoa</taxon>
        <taxon>Porifera</taxon>
        <taxon>Demospongiae</taxon>
        <taxon>Heteroscleromorpha</taxon>
        <taxon>Tetractinellida</taxon>
        <taxon>Astrophorina</taxon>
        <taxon>Geodiidae</taxon>
        <taxon>Geodia</taxon>
    </lineage>
</organism>
<dbReference type="InterPro" id="IPR044722">
    <property type="entry name" value="SecA_SF2_C"/>
</dbReference>
<dbReference type="PANTHER" id="PTHR30612:SF0">
    <property type="entry name" value="CHLOROPLAST PROTEIN-TRANSPORTING ATPASE"/>
    <property type="match status" value="1"/>
</dbReference>
<evidence type="ECO:0000259" key="10">
    <source>
        <dbReference type="PROSITE" id="PS51196"/>
    </source>
</evidence>
<dbReference type="Pfam" id="PF01043">
    <property type="entry name" value="SecA_PP_bind"/>
    <property type="match status" value="1"/>
</dbReference>
<dbReference type="Pfam" id="PF21090">
    <property type="entry name" value="P-loop_SecA"/>
    <property type="match status" value="1"/>
</dbReference>